<reference evidence="17 18" key="1">
    <citation type="submission" date="2024-05" db="EMBL/GenBank/DDBJ databases">
        <title>Genetic variation in Jamaican populations of the coffee berry borer (Hypothenemus hampei).</title>
        <authorList>
            <person name="Errbii M."/>
            <person name="Myrie A."/>
        </authorList>
    </citation>
    <scope>NUCLEOTIDE SEQUENCE [LARGE SCALE GENOMIC DNA]</scope>
    <source>
        <strain evidence="17">JA-Hopewell-2020-01-JO</strain>
        <tissue evidence="17">Whole body</tissue>
    </source>
</reference>
<dbReference type="AlphaFoldDB" id="A0ABD1EV58"/>
<dbReference type="Proteomes" id="UP001566132">
    <property type="component" value="Unassembled WGS sequence"/>
</dbReference>
<evidence type="ECO:0000256" key="11">
    <source>
        <dbReference type="ARBA" id="ARBA00022989"/>
    </source>
</evidence>
<comment type="subcellular location">
    <subcellularLocation>
        <location evidence="1">Peroxisome membrane</location>
        <topology evidence="1">Multi-pass membrane protein</topology>
    </subcellularLocation>
</comment>
<dbReference type="PANTHER" id="PTHR12888:SF0">
    <property type="entry name" value="PEROXISOME ASSEMBLY PROTEIN 12"/>
    <property type="match status" value="1"/>
</dbReference>
<sequence length="324" mass="37399">MAVNAANFTTTFQNKPSIFEILAQKSLNETLHPAFQKVALFLSSNFPRKFWFLNSYGEEAFACINGVLQFYYLKYYDASFSENFYGLKRLLLNGKPLAKHERELSLIFLVAVPYFKRKVEEKLEIYRIEQAEGSLKQDFEGKTKKCIIYAHALFELMWTLVTLHNYLQYMADKTDIQQPLLHILKLKLTYSNEEPSIGFWSALFKGNLKFSDFSLGLMKNAVSTIFETSAFFLQFLQTWNAQKPNFAITDLPRVEPPSNHAQAEAFVEKCPICLQKWNIPTVLPISGYVFCFKCIIKHLGDTRKCPVTNLPANPLDVVRLYTND</sequence>
<dbReference type="GO" id="GO:0016558">
    <property type="term" value="P:protein import into peroxisome matrix"/>
    <property type="evidence" value="ECO:0007669"/>
    <property type="project" value="UniProtKB-UniRule"/>
</dbReference>
<dbReference type="SMART" id="SM00184">
    <property type="entry name" value="RING"/>
    <property type="match status" value="1"/>
</dbReference>
<feature type="domain" description="RING-type" evidence="16">
    <location>
        <begin position="270"/>
        <end position="308"/>
    </location>
</feature>
<evidence type="ECO:0000256" key="10">
    <source>
        <dbReference type="ARBA" id="ARBA00022927"/>
    </source>
</evidence>
<keyword evidence="11" id="KW-1133">Transmembrane helix</keyword>
<dbReference type="InterPro" id="IPR006845">
    <property type="entry name" value="Pex_N"/>
</dbReference>
<evidence type="ECO:0000256" key="13">
    <source>
        <dbReference type="ARBA" id="ARBA00023140"/>
    </source>
</evidence>
<evidence type="ECO:0000256" key="6">
    <source>
        <dbReference type="ARBA" id="ARBA00022692"/>
    </source>
</evidence>
<dbReference type="Gene3D" id="3.30.40.10">
    <property type="entry name" value="Zinc/RING finger domain, C3HC4 (zinc finger)"/>
    <property type="match status" value="1"/>
</dbReference>
<evidence type="ECO:0000256" key="15">
    <source>
        <dbReference type="PIRNR" id="PIRNR038074"/>
    </source>
</evidence>
<dbReference type="FunFam" id="3.30.40.10:FF:000634">
    <property type="entry name" value="Peroxisome assembly protein 12"/>
    <property type="match status" value="1"/>
</dbReference>
<comment type="pathway">
    <text evidence="2">Protein modification; protein ubiquitination.</text>
</comment>
<dbReference type="InterPro" id="IPR017375">
    <property type="entry name" value="PEX12"/>
</dbReference>
<dbReference type="GO" id="GO:0008270">
    <property type="term" value="F:zinc ion binding"/>
    <property type="evidence" value="ECO:0007669"/>
    <property type="project" value="UniProtKB-KW"/>
</dbReference>
<proteinExistence type="inferred from homology"/>
<dbReference type="EMBL" id="JBDJPC010000005">
    <property type="protein sequence ID" value="KAL1502651.1"/>
    <property type="molecule type" value="Genomic_DNA"/>
</dbReference>
<accession>A0ABD1EV58</accession>
<evidence type="ECO:0000256" key="14">
    <source>
        <dbReference type="ARBA" id="ARBA00029692"/>
    </source>
</evidence>
<keyword evidence="8" id="KW-0863">Zinc-finger</keyword>
<keyword evidence="12 15" id="KW-0472">Membrane</keyword>
<evidence type="ECO:0000313" key="17">
    <source>
        <dbReference type="EMBL" id="KAL1502651.1"/>
    </source>
</evidence>
<comment type="function">
    <text evidence="15">Component of a retrotranslocation channel required for peroxisome organization by mediating export of the PEX5 receptor from peroxisomes to the cytosol, thereby promoting PEX5 recycling.</text>
</comment>
<dbReference type="Pfam" id="PF13445">
    <property type="entry name" value="zf-RING_UBOX"/>
    <property type="match status" value="1"/>
</dbReference>
<dbReference type="CDD" id="cd16451">
    <property type="entry name" value="mRING_PEX12"/>
    <property type="match status" value="1"/>
</dbReference>
<keyword evidence="13 15" id="KW-0576">Peroxisome</keyword>
<dbReference type="InterPro" id="IPR027370">
    <property type="entry name" value="Znf-RING_euk"/>
</dbReference>
<protein>
    <recommendedName>
        <fullName evidence="4 15">Peroxisome assembly protein 12</fullName>
    </recommendedName>
    <alternativeName>
        <fullName evidence="14 15">Peroxin-12</fullName>
    </alternativeName>
</protein>
<evidence type="ECO:0000256" key="12">
    <source>
        <dbReference type="ARBA" id="ARBA00023136"/>
    </source>
</evidence>
<comment type="similarity">
    <text evidence="3 15">Belongs to the pex2/pex10/pex12 family.</text>
</comment>
<evidence type="ECO:0000256" key="2">
    <source>
        <dbReference type="ARBA" id="ARBA00004906"/>
    </source>
</evidence>
<keyword evidence="5" id="KW-0813">Transport</keyword>
<dbReference type="InterPro" id="IPR013083">
    <property type="entry name" value="Znf_RING/FYVE/PHD"/>
</dbReference>
<organism evidence="17 18">
    <name type="scientific">Hypothenemus hampei</name>
    <name type="common">Coffee berry borer</name>
    <dbReference type="NCBI Taxonomy" id="57062"/>
    <lineage>
        <taxon>Eukaryota</taxon>
        <taxon>Metazoa</taxon>
        <taxon>Ecdysozoa</taxon>
        <taxon>Arthropoda</taxon>
        <taxon>Hexapoda</taxon>
        <taxon>Insecta</taxon>
        <taxon>Pterygota</taxon>
        <taxon>Neoptera</taxon>
        <taxon>Endopterygota</taxon>
        <taxon>Coleoptera</taxon>
        <taxon>Polyphaga</taxon>
        <taxon>Cucujiformia</taxon>
        <taxon>Curculionidae</taxon>
        <taxon>Scolytinae</taxon>
        <taxon>Hypothenemus</taxon>
    </lineage>
</organism>
<evidence type="ECO:0000256" key="5">
    <source>
        <dbReference type="ARBA" id="ARBA00022448"/>
    </source>
</evidence>
<dbReference type="InterPro" id="IPR001841">
    <property type="entry name" value="Znf_RING"/>
</dbReference>
<evidence type="ECO:0000256" key="9">
    <source>
        <dbReference type="ARBA" id="ARBA00022833"/>
    </source>
</evidence>
<dbReference type="PIRSF" id="PIRSF038074">
    <property type="entry name" value="Peroxisome_assembly_p12"/>
    <property type="match status" value="1"/>
</dbReference>
<keyword evidence="18" id="KW-1185">Reference proteome</keyword>
<name>A0ABD1EV58_HYPHA</name>
<evidence type="ECO:0000256" key="8">
    <source>
        <dbReference type="ARBA" id="ARBA00022771"/>
    </source>
</evidence>
<evidence type="ECO:0000259" key="16">
    <source>
        <dbReference type="SMART" id="SM00184"/>
    </source>
</evidence>
<dbReference type="GO" id="GO:0005778">
    <property type="term" value="C:peroxisomal membrane"/>
    <property type="evidence" value="ECO:0007669"/>
    <property type="project" value="UniProtKB-SubCell"/>
</dbReference>
<dbReference type="Pfam" id="PF04757">
    <property type="entry name" value="Pex2_Pex12"/>
    <property type="match status" value="1"/>
</dbReference>
<comment type="caution">
    <text evidence="17">The sequence shown here is derived from an EMBL/GenBank/DDBJ whole genome shotgun (WGS) entry which is preliminary data.</text>
</comment>
<evidence type="ECO:0000256" key="4">
    <source>
        <dbReference type="ARBA" id="ARBA00018980"/>
    </source>
</evidence>
<dbReference type="SUPFAM" id="SSF57850">
    <property type="entry name" value="RING/U-box"/>
    <property type="match status" value="1"/>
</dbReference>
<evidence type="ECO:0000256" key="7">
    <source>
        <dbReference type="ARBA" id="ARBA00022723"/>
    </source>
</evidence>
<evidence type="ECO:0000256" key="1">
    <source>
        <dbReference type="ARBA" id="ARBA00004585"/>
    </source>
</evidence>
<keyword evidence="7" id="KW-0479">Metal-binding</keyword>
<keyword evidence="9" id="KW-0862">Zinc</keyword>
<dbReference type="PANTHER" id="PTHR12888">
    <property type="entry name" value="PEROXISOME ASSEMBLY PROTEIN 12 PEROXIN-12"/>
    <property type="match status" value="1"/>
</dbReference>
<keyword evidence="6" id="KW-0812">Transmembrane</keyword>
<keyword evidence="10" id="KW-0653">Protein transport</keyword>
<evidence type="ECO:0000256" key="3">
    <source>
        <dbReference type="ARBA" id="ARBA00008704"/>
    </source>
</evidence>
<gene>
    <name evidence="17" type="ORF">ABEB36_007765</name>
</gene>
<evidence type="ECO:0000313" key="18">
    <source>
        <dbReference type="Proteomes" id="UP001566132"/>
    </source>
</evidence>